<accession>A0ABQ2UI38</accession>
<dbReference type="Proteomes" id="UP000649573">
    <property type="component" value="Unassembled WGS sequence"/>
</dbReference>
<dbReference type="InterPro" id="IPR051001">
    <property type="entry name" value="Calbindin_Ca-bind"/>
</dbReference>
<feature type="domain" description="EF-hand" evidence="2">
    <location>
        <begin position="27"/>
        <end position="62"/>
    </location>
</feature>
<dbReference type="SUPFAM" id="SSF47473">
    <property type="entry name" value="EF-hand"/>
    <property type="match status" value="1"/>
</dbReference>
<dbReference type="CDD" id="cd00051">
    <property type="entry name" value="EFh"/>
    <property type="match status" value="1"/>
</dbReference>
<dbReference type="PROSITE" id="PS50222">
    <property type="entry name" value="EF_HAND_2"/>
    <property type="match status" value="3"/>
</dbReference>
<feature type="domain" description="EF-hand" evidence="2">
    <location>
        <begin position="78"/>
        <end position="113"/>
    </location>
</feature>
<dbReference type="InterPro" id="IPR002048">
    <property type="entry name" value="EF_hand_dom"/>
</dbReference>
<name>A0ABQ2UI38_9PSEU</name>
<dbReference type="SMART" id="SM00054">
    <property type="entry name" value="EFh"/>
    <property type="match status" value="4"/>
</dbReference>
<keyword evidence="1" id="KW-0106">Calcium</keyword>
<dbReference type="EMBL" id="BMRE01000008">
    <property type="protein sequence ID" value="GGU32727.1"/>
    <property type="molecule type" value="Genomic_DNA"/>
</dbReference>
<comment type="caution">
    <text evidence="3">The sequence shown here is derived from an EMBL/GenBank/DDBJ whole genome shotgun (WGS) entry which is preliminary data.</text>
</comment>
<proteinExistence type="predicted"/>
<evidence type="ECO:0000313" key="3">
    <source>
        <dbReference type="EMBL" id="GGU32727.1"/>
    </source>
</evidence>
<dbReference type="Pfam" id="PF13202">
    <property type="entry name" value="EF-hand_5"/>
    <property type="match status" value="1"/>
</dbReference>
<sequence>MNNVTWLGDLVCVDPHPVSTVPGMKQVLQHRIDSTFAHYDVNRNGVIELADIYALADRLLRAFGEPASSERGRELVDAYDRFWELLVEHCDADRDGRIGPEEYRDAMLSAFVEDGPFDADFLEVVQSLLDIADTNGDGRVDAGEFGVLLKARGLSEEECGLAFAHLDTDGDGAISVQEYVTAVRDFYTNPAEGTPGSWLYPTSLQLT</sequence>
<protein>
    <submittedName>
        <fullName evidence="3">Calcium-binding protein</fullName>
    </submittedName>
</protein>
<dbReference type="InterPro" id="IPR011992">
    <property type="entry name" value="EF-hand-dom_pair"/>
</dbReference>
<reference evidence="4" key="1">
    <citation type="journal article" date="2019" name="Int. J. Syst. Evol. Microbiol.">
        <title>The Global Catalogue of Microorganisms (GCM) 10K type strain sequencing project: providing services to taxonomists for standard genome sequencing and annotation.</title>
        <authorList>
            <consortium name="The Broad Institute Genomics Platform"/>
            <consortium name="The Broad Institute Genome Sequencing Center for Infectious Disease"/>
            <person name="Wu L."/>
            <person name="Ma J."/>
        </authorList>
    </citation>
    <scope>NUCLEOTIDE SEQUENCE [LARGE SCALE GENOMIC DNA]</scope>
    <source>
        <strain evidence="4">JCM 3296</strain>
    </source>
</reference>
<keyword evidence="4" id="KW-1185">Reference proteome</keyword>
<dbReference type="PROSITE" id="PS00018">
    <property type="entry name" value="EF_HAND_1"/>
    <property type="match status" value="3"/>
</dbReference>
<evidence type="ECO:0000259" key="2">
    <source>
        <dbReference type="PROSITE" id="PS50222"/>
    </source>
</evidence>
<gene>
    <name evidence="3" type="ORF">GCM10010178_26200</name>
</gene>
<dbReference type="Pfam" id="PF13499">
    <property type="entry name" value="EF-hand_7"/>
    <property type="match status" value="1"/>
</dbReference>
<evidence type="ECO:0000313" key="4">
    <source>
        <dbReference type="Proteomes" id="UP000649573"/>
    </source>
</evidence>
<feature type="domain" description="EF-hand" evidence="2">
    <location>
        <begin position="154"/>
        <end position="189"/>
    </location>
</feature>
<organism evidence="3 4">
    <name type="scientific">Lentzea flava</name>
    <dbReference type="NCBI Taxonomy" id="103732"/>
    <lineage>
        <taxon>Bacteria</taxon>
        <taxon>Bacillati</taxon>
        <taxon>Actinomycetota</taxon>
        <taxon>Actinomycetes</taxon>
        <taxon>Pseudonocardiales</taxon>
        <taxon>Pseudonocardiaceae</taxon>
        <taxon>Lentzea</taxon>
    </lineage>
</organism>
<evidence type="ECO:0000256" key="1">
    <source>
        <dbReference type="ARBA" id="ARBA00022837"/>
    </source>
</evidence>
<dbReference type="InterPro" id="IPR018247">
    <property type="entry name" value="EF_Hand_1_Ca_BS"/>
</dbReference>
<dbReference type="PANTHER" id="PTHR19972">
    <property type="entry name" value="CALBINDIN"/>
    <property type="match status" value="1"/>
</dbReference>
<dbReference type="Gene3D" id="1.10.238.10">
    <property type="entry name" value="EF-hand"/>
    <property type="match status" value="1"/>
</dbReference>
<dbReference type="PANTHER" id="PTHR19972:SF10">
    <property type="entry name" value="CALBINDIN-32"/>
    <property type="match status" value="1"/>
</dbReference>